<dbReference type="EMBL" id="JABWDY010008808">
    <property type="protein sequence ID" value="KAF5201909.1"/>
    <property type="molecule type" value="Genomic_DNA"/>
</dbReference>
<keyword evidence="3" id="KW-1185">Reference proteome</keyword>
<evidence type="ECO:0000256" key="1">
    <source>
        <dbReference type="SAM" id="MobiDB-lite"/>
    </source>
</evidence>
<evidence type="ECO:0000313" key="3">
    <source>
        <dbReference type="Proteomes" id="UP000554482"/>
    </source>
</evidence>
<accession>A0A7J6WWV0</accession>
<comment type="caution">
    <text evidence="2">The sequence shown here is derived from an EMBL/GenBank/DDBJ whole genome shotgun (WGS) entry which is preliminary data.</text>
</comment>
<organism evidence="2 3">
    <name type="scientific">Thalictrum thalictroides</name>
    <name type="common">Rue-anemone</name>
    <name type="synonym">Anemone thalictroides</name>
    <dbReference type="NCBI Taxonomy" id="46969"/>
    <lineage>
        <taxon>Eukaryota</taxon>
        <taxon>Viridiplantae</taxon>
        <taxon>Streptophyta</taxon>
        <taxon>Embryophyta</taxon>
        <taxon>Tracheophyta</taxon>
        <taxon>Spermatophyta</taxon>
        <taxon>Magnoliopsida</taxon>
        <taxon>Ranunculales</taxon>
        <taxon>Ranunculaceae</taxon>
        <taxon>Thalictroideae</taxon>
        <taxon>Thalictrum</taxon>
    </lineage>
</organism>
<feature type="region of interest" description="Disordered" evidence="1">
    <location>
        <begin position="91"/>
        <end position="110"/>
    </location>
</feature>
<dbReference type="AlphaFoldDB" id="A0A7J6WWV0"/>
<dbReference type="Proteomes" id="UP000554482">
    <property type="component" value="Unassembled WGS sequence"/>
</dbReference>
<proteinExistence type="predicted"/>
<evidence type="ECO:0000313" key="2">
    <source>
        <dbReference type="EMBL" id="KAF5201909.1"/>
    </source>
</evidence>
<feature type="compositionally biased region" description="Basic and acidic residues" evidence="1">
    <location>
        <begin position="91"/>
        <end position="104"/>
    </location>
</feature>
<dbReference type="OrthoDB" id="787091at2759"/>
<gene>
    <name evidence="2" type="ORF">FRX31_008507</name>
</gene>
<name>A0A7J6WWV0_THATH</name>
<reference evidence="2 3" key="1">
    <citation type="submission" date="2020-06" db="EMBL/GenBank/DDBJ databases">
        <title>Transcriptomic and genomic resources for Thalictrum thalictroides and T. hernandezii: Facilitating candidate gene discovery in an emerging model plant lineage.</title>
        <authorList>
            <person name="Arias T."/>
            <person name="Riano-Pachon D.M."/>
            <person name="Di Stilio V.S."/>
        </authorList>
    </citation>
    <scope>NUCLEOTIDE SEQUENCE [LARGE SCALE GENOMIC DNA]</scope>
    <source>
        <strain evidence="3">cv. WT478/WT964</strain>
        <tissue evidence="2">Leaves</tissue>
    </source>
</reference>
<protein>
    <submittedName>
        <fullName evidence="2">Uncharacterized protein</fullName>
    </submittedName>
</protein>
<sequence>MEERMMSRSFRLHRGSSIQLGRSNSSALVAESISSESATFIRYERLSQSMRLPDEWSSSSSSRDHQLQHQRKLMKKPLFLVNWIFSRRAQDNRKEQVLRSEQEKKKRKSWYSSWLPDPNQRWPVQGW</sequence>